<feature type="domain" description="DUF2264" evidence="3">
    <location>
        <begin position="399"/>
        <end position="677"/>
    </location>
</feature>
<evidence type="ECO:0000313" key="5">
    <source>
        <dbReference type="Proteomes" id="UP000807025"/>
    </source>
</evidence>
<feature type="domain" description="DUF2264" evidence="2">
    <location>
        <begin position="36"/>
        <end position="390"/>
    </location>
</feature>
<dbReference type="PANTHER" id="PTHR35339:SF4">
    <property type="entry name" value="LINALOOL DEHYDRATASE_ISOMERASE DOMAIN-CONTAINING PROTEIN"/>
    <property type="match status" value="1"/>
</dbReference>
<feature type="compositionally biased region" description="Polar residues" evidence="1">
    <location>
        <begin position="10"/>
        <end position="20"/>
    </location>
</feature>
<accession>A0A9P6DFH3</accession>
<name>A0A9P6DFH3_PLEER</name>
<organism evidence="4 5">
    <name type="scientific">Pleurotus eryngii</name>
    <name type="common">Boletus of the steppes</name>
    <dbReference type="NCBI Taxonomy" id="5323"/>
    <lineage>
        <taxon>Eukaryota</taxon>
        <taxon>Fungi</taxon>
        <taxon>Dikarya</taxon>
        <taxon>Basidiomycota</taxon>
        <taxon>Agaricomycotina</taxon>
        <taxon>Agaricomycetes</taxon>
        <taxon>Agaricomycetidae</taxon>
        <taxon>Agaricales</taxon>
        <taxon>Pleurotineae</taxon>
        <taxon>Pleurotaceae</taxon>
        <taxon>Pleurotus</taxon>
    </lineage>
</organism>
<sequence>MAPHEPFINRPSSTQCMSTPNLLTPSTPFASNPLRTRDDLAAFLKTLLQGLGPHTSPGGARIHLGFTGTHYDDIAAQLEGFARPLWGLASLLAGGGSYESGDHNSRTWATGLANGTNPDHLEFWGNMRNKDQRMVECSPIGFALAVAPDTFWTPLSPKSKTCIEEWLGGIDDKEMPNTNWLWFRVFANLGLKKAGSSRFDAARMKADLDHLDTFYLSGGWSRDGPPGVVQLDYYSSSFAIQVAQLIYSKLAKDEDPDRSAEYQRRAQQFALDFLHYFDSQGRAIPFGRSMTYRFAMAAFWGALAYADAPLPAPLTPGVLKGLLLRNIRYWAHTQPGSFTPTHTLTIGFCYPNHNITENYNSPGSPYWAFKAFIPLALPSDHVFWTVQEEDFPSVALGVVRPLNEPLHIASNVGGHTFILSSGQQCSYAVKQSAAKYGKFAYSSAFGYSVPVGSLTLEELGGDNTLALSDDDGEVWKCRRDTREARIEYADSASRTGRFWLRSMWYPWPDVQVETWLVPPDADVSPLWHVRVHRIKTARKLWAAEGGFAIYGQGRDARALEPVTDAADESQYGTMEKGGEVWVTSQAGASGFVDIPVEGAVRRSGKALRTDANTNLMVPRAVLPTMFGQVEPGEESKWFVGGVLAVPSEGVGEVHESGPPKGWLMEWQRRPTVPSEILSAVGESIV</sequence>
<evidence type="ECO:0000313" key="4">
    <source>
        <dbReference type="EMBL" id="KAF9493690.1"/>
    </source>
</evidence>
<evidence type="ECO:0008006" key="6">
    <source>
        <dbReference type="Google" id="ProtNLM"/>
    </source>
</evidence>
<feature type="region of interest" description="Disordered" evidence="1">
    <location>
        <begin position="1"/>
        <end position="20"/>
    </location>
</feature>
<dbReference type="InterPro" id="IPR049349">
    <property type="entry name" value="DUF2264_N"/>
</dbReference>
<dbReference type="InterPro" id="IPR049237">
    <property type="entry name" value="DUF2264_C"/>
</dbReference>
<dbReference type="PIRSF" id="PIRSF014753">
    <property type="entry name" value="UCP014753"/>
    <property type="match status" value="1"/>
</dbReference>
<evidence type="ECO:0000259" key="3">
    <source>
        <dbReference type="Pfam" id="PF20938"/>
    </source>
</evidence>
<keyword evidence="5" id="KW-1185">Reference proteome</keyword>
<dbReference type="OrthoDB" id="5150166at2759"/>
<comment type="caution">
    <text evidence="4">The sequence shown here is derived from an EMBL/GenBank/DDBJ whole genome shotgun (WGS) entry which is preliminary data.</text>
</comment>
<gene>
    <name evidence="4" type="ORF">BDN71DRAFT_1449925</name>
</gene>
<protein>
    <recommendedName>
        <fullName evidence="6">DUF2264 domain protein</fullName>
    </recommendedName>
</protein>
<dbReference type="Pfam" id="PF10022">
    <property type="entry name" value="DUF2264"/>
    <property type="match status" value="1"/>
</dbReference>
<dbReference type="Proteomes" id="UP000807025">
    <property type="component" value="Unassembled WGS sequence"/>
</dbReference>
<dbReference type="Pfam" id="PF20938">
    <property type="entry name" value="DUF2264_C"/>
    <property type="match status" value="1"/>
</dbReference>
<dbReference type="InterPro" id="IPR016624">
    <property type="entry name" value="UCP014753"/>
</dbReference>
<dbReference type="AlphaFoldDB" id="A0A9P6DFH3"/>
<dbReference type="EMBL" id="MU154582">
    <property type="protein sequence ID" value="KAF9493690.1"/>
    <property type="molecule type" value="Genomic_DNA"/>
</dbReference>
<evidence type="ECO:0000259" key="2">
    <source>
        <dbReference type="Pfam" id="PF10022"/>
    </source>
</evidence>
<reference evidence="4" key="1">
    <citation type="submission" date="2020-11" db="EMBL/GenBank/DDBJ databases">
        <authorList>
            <consortium name="DOE Joint Genome Institute"/>
            <person name="Ahrendt S."/>
            <person name="Riley R."/>
            <person name="Andreopoulos W."/>
            <person name="Labutti K."/>
            <person name="Pangilinan J."/>
            <person name="Ruiz-Duenas F.J."/>
            <person name="Barrasa J.M."/>
            <person name="Sanchez-Garcia M."/>
            <person name="Camarero S."/>
            <person name="Miyauchi S."/>
            <person name="Serrano A."/>
            <person name="Linde D."/>
            <person name="Babiker R."/>
            <person name="Drula E."/>
            <person name="Ayuso-Fernandez I."/>
            <person name="Pacheco R."/>
            <person name="Padilla G."/>
            <person name="Ferreira P."/>
            <person name="Barriuso J."/>
            <person name="Kellner H."/>
            <person name="Castanera R."/>
            <person name="Alfaro M."/>
            <person name="Ramirez L."/>
            <person name="Pisabarro A.G."/>
            <person name="Kuo A."/>
            <person name="Tritt A."/>
            <person name="Lipzen A."/>
            <person name="He G."/>
            <person name="Yan M."/>
            <person name="Ng V."/>
            <person name="Cullen D."/>
            <person name="Martin F."/>
            <person name="Rosso M.-N."/>
            <person name="Henrissat B."/>
            <person name="Hibbett D."/>
            <person name="Martinez A.T."/>
            <person name="Grigoriev I.V."/>
        </authorList>
    </citation>
    <scope>NUCLEOTIDE SEQUENCE</scope>
    <source>
        <strain evidence="4">ATCC 90797</strain>
    </source>
</reference>
<dbReference type="PANTHER" id="PTHR35339">
    <property type="entry name" value="LINALOOL DEHYDRATASE_ISOMERASE DOMAIN-CONTAINING PROTEIN"/>
    <property type="match status" value="1"/>
</dbReference>
<proteinExistence type="predicted"/>
<evidence type="ECO:0000256" key="1">
    <source>
        <dbReference type="SAM" id="MobiDB-lite"/>
    </source>
</evidence>